<feature type="transmembrane region" description="Helical" evidence="1">
    <location>
        <begin position="196"/>
        <end position="218"/>
    </location>
</feature>
<name>A0ABV9QUX4_9GAMM</name>
<keyword evidence="1" id="KW-1133">Transmembrane helix</keyword>
<protein>
    <submittedName>
        <fullName evidence="2">PepSY-associated TM helix domain-containing protein</fullName>
    </submittedName>
</protein>
<accession>A0ABV9QUX4</accession>
<gene>
    <name evidence="2" type="ORF">ACFO6Q_10795</name>
</gene>
<dbReference type="RefSeq" id="WP_380020861.1">
    <property type="nucleotide sequence ID" value="NZ_JBHSHD010000008.1"/>
</dbReference>
<dbReference type="EMBL" id="JBHSHD010000008">
    <property type="protein sequence ID" value="MFC4820815.1"/>
    <property type="molecule type" value="Genomic_DNA"/>
</dbReference>
<reference evidence="3" key="1">
    <citation type="journal article" date="2019" name="Int. J. Syst. Evol. Microbiol.">
        <title>The Global Catalogue of Microorganisms (GCM) 10K type strain sequencing project: providing services to taxonomists for standard genome sequencing and annotation.</title>
        <authorList>
            <consortium name="The Broad Institute Genomics Platform"/>
            <consortium name="The Broad Institute Genome Sequencing Center for Infectious Disease"/>
            <person name="Wu L."/>
            <person name="Ma J."/>
        </authorList>
    </citation>
    <scope>NUCLEOTIDE SEQUENCE [LARGE SCALE GENOMIC DNA]</scope>
    <source>
        <strain evidence="3">CCUG 30340</strain>
    </source>
</reference>
<dbReference type="PANTHER" id="PTHR34219">
    <property type="entry name" value="IRON-REGULATED INNER MEMBRANE PROTEIN-RELATED"/>
    <property type="match status" value="1"/>
</dbReference>
<dbReference type="PANTHER" id="PTHR34219:SF9">
    <property type="entry name" value="IRON-REGULATED INNER MEMBRANE PROTEIN"/>
    <property type="match status" value="1"/>
</dbReference>
<evidence type="ECO:0000256" key="1">
    <source>
        <dbReference type="SAM" id="Phobius"/>
    </source>
</evidence>
<evidence type="ECO:0000313" key="2">
    <source>
        <dbReference type="EMBL" id="MFC4820815.1"/>
    </source>
</evidence>
<feature type="transmembrane region" description="Helical" evidence="1">
    <location>
        <begin position="387"/>
        <end position="407"/>
    </location>
</feature>
<organism evidence="2 3">
    <name type="scientific">Dokdonella ginsengisoli</name>
    <dbReference type="NCBI Taxonomy" id="363846"/>
    <lineage>
        <taxon>Bacteria</taxon>
        <taxon>Pseudomonadati</taxon>
        <taxon>Pseudomonadota</taxon>
        <taxon>Gammaproteobacteria</taxon>
        <taxon>Lysobacterales</taxon>
        <taxon>Rhodanobacteraceae</taxon>
        <taxon>Dokdonella</taxon>
    </lineage>
</organism>
<comment type="caution">
    <text evidence="2">The sequence shown here is derived from an EMBL/GenBank/DDBJ whole genome shotgun (WGS) entry which is preliminary data.</text>
</comment>
<keyword evidence="1" id="KW-0812">Transmembrane</keyword>
<dbReference type="Pfam" id="PF03929">
    <property type="entry name" value="PepSY_TM"/>
    <property type="match status" value="1"/>
</dbReference>
<dbReference type="InterPro" id="IPR005625">
    <property type="entry name" value="PepSY-ass_TM"/>
</dbReference>
<feature type="transmembrane region" description="Helical" evidence="1">
    <location>
        <begin position="480"/>
        <end position="501"/>
    </location>
</feature>
<feature type="transmembrane region" description="Helical" evidence="1">
    <location>
        <begin position="150"/>
        <end position="175"/>
    </location>
</feature>
<feature type="transmembrane region" description="Helical" evidence="1">
    <location>
        <begin position="451"/>
        <end position="474"/>
    </location>
</feature>
<keyword evidence="3" id="KW-1185">Reference proteome</keyword>
<feature type="transmembrane region" description="Helical" evidence="1">
    <location>
        <begin position="345"/>
        <end position="366"/>
    </location>
</feature>
<evidence type="ECO:0000313" key="3">
    <source>
        <dbReference type="Proteomes" id="UP001595886"/>
    </source>
</evidence>
<feature type="transmembrane region" description="Helical" evidence="1">
    <location>
        <begin position="16"/>
        <end position="38"/>
    </location>
</feature>
<keyword evidence="1" id="KW-0472">Membrane</keyword>
<proteinExistence type="predicted"/>
<dbReference type="Proteomes" id="UP001595886">
    <property type="component" value="Unassembled WGS sequence"/>
</dbReference>
<feature type="transmembrane region" description="Helical" evidence="1">
    <location>
        <begin position="427"/>
        <end position="444"/>
    </location>
</feature>
<sequence length="527" mass="57065">MKIGSDVIKVYKDVHIWIGIVCGLMLFVAFYAGAVTMFEKPLERWATPPSALAEAPPLEDAEKLLEATVAAYPQAARHYSILVTTTPDQPARVIWAERGKRPRELIEYGASVTSDGSLQVEKLRKAPVAQLVDRMHQFVGLPLPDDVARVIMGAVALAYAVALLSGLIVLLPTLVRDVFALRVGKNIKRMWLDAHNALGIVSLPFHLVIALTSVVFAFHTPFYATQAKALYGGQIDWGEHEPPPTGDKPLPATELLARARAQLPGFEVFRFAFQQNRDGQLEASLVGLDVRRGARGRTWMQTHLDPYTGVVDTHDLPGHMDGWGETVNAFFALHFGSYGGNPVRWLYVLMGLAGALLFYTGNLLWVESRRRKARGRDAVEQTRSARALADLTVGVALGCVAGISATIAAAKWLPARVDDLAAWHEGIYYAVFFASVAWSFLRGAPRAACELLWACAALTLLIPASSLAGAWGLGGAWNHAGAGIAVDITALAAVPVLALIARRTRRRMRHGHADSVWAQPAATAAGA</sequence>